<proteinExistence type="predicted"/>
<sequence>MENKMEYKELTSNIINNFNQLLEKSSLALVKQMTYLINNGYRIIKYEDKNNHITKEIQEPGNILFYNHFHELSEKYWKNITKIT</sequence>
<reference evidence="1" key="1">
    <citation type="journal article" date="2014" name="Front. Microbiol.">
        <title>High frequency of phylogenetically diverse reductive dehalogenase-homologous genes in deep subseafloor sedimentary metagenomes.</title>
        <authorList>
            <person name="Kawai M."/>
            <person name="Futagami T."/>
            <person name="Toyoda A."/>
            <person name="Takaki Y."/>
            <person name="Nishi S."/>
            <person name="Hori S."/>
            <person name="Arai W."/>
            <person name="Tsubouchi T."/>
            <person name="Morono Y."/>
            <person name="Uchiyama I."/>
            <person name="Ito T."/>
            <person name="Fujiyama A."/>
            <person name="Inagaki F."/>
            <person name="Takami H."/>
        </authorList>
    </citation>
    <scope>NUCLEOTIDE SEQUENCE</scope>
    <source>
        <strain evidence="1">Expedition CK06-06</strain>
    </source>
</reference>
<protein>
    <submittedName>
        <fullName evidence="1">Uncharacterized protein</fullName>
    </submittedName>
</protein>
<organism evidence="1">
    <name type="scientific">marine sediment metagenome</name>
    <dbReference type="NCBI Taxonomy" id="412755"/>
    <lineage>
        <taxon>unclassified sequences</taxon>
        <taxon>metagenomes</taxon>
        <taxon>ecological metagenomes</taxon>
    </lineage>
</organism>
<name>X0ZYE3_9ZZZZ</name>
<comment type="caution">
    <text evidence="1">The sequence shown here is derived from an EMBL/GenBank/DDBJ whole genome shotgun (WGS) entry which is preliminary data.</text>
</comment>
<dbReference type="EMBL" id="BART01000752">
    <property type="protein sequence ID" value="GAG74574.1"/>
    <property type="molecule type" value="Genomic_DNA"/>
</dbReference>
<dbReference type="AlphaFoldDB" id="X0ZYE3"/>
<gene>
    <name evidence="1" type="ORF">S01H4_03168</name>
</gene>
<feature type="non-terminal residue" evidence="1">
    <location>
        <position position="84"/>
    </location>
</feature>
<accession>X0ZYE3</accession>
<evidence type="ECO:0000313" key="1">
    <source>
        <dbReference type="EMBL" id="GAG74574.1"/>
    </source>
</evidence>